<keyword evidence="1" id="KW-0472">Membrane</keyword>
<evidence type="ECO:0000256" key="1">
    <source>
        <dbReference type="SAM" id="Phobius"/>
    </source>
</evidence>
<keyword evidence="1" id="KW-1133">Transmembrane helix</keyword>
<reference evidence="2 3" key="1">
    <citation type="journal article" date="2013" name="Mar. Genomics">
        <title>Expression of sulfatases in Rhodopirellula baltica and the diversity of sulfatases in the genus Rhodopirellula.</title>
        <authorList>
            <person name="Wegner C.E."/>
            <person name="Richter-Heitmann T."/>
            <person name="Klindworth A."/>
            <person name="Klockow C."/>
            <person name="Richter M."/>
            <person name="Achstetter T."/>
            <person name="Glockner F.O."/>
            <person name="Harder J."/>
        </authorList>
    </citation>
    <scope>NUCLEOTIDE SEQUENCE [LARGE SCALE GENOMIC DNA]</scope>
    <source>
        <strain evidence="2 3">SWK14</strain>
    </source>
</reference>
<protein>
    <submittedName>
        <fullName evidence="2">Uncharacterized protein</fullName>
    </submittedName>
</protein>
<dbReference type="EMBL" id="AMWG01000181">
    <property type="protein sequence ID" value="ELP29774.1"/>
    <property type="molecule type" value="Genomic_DNA"/>
</dbReference>
<comment type="caution">
    <text evidence="2">The sequence shown here is derived from an EMBL/GenBank/DDBJ whole genome shotgun (WGS) entry which is preliminary data.</text>
</comment>
<evidence type="ECO:0000313" key="2">
    <source>
        <dbReference type="EMBL" id="ELP29774.1"/>
    </source>
</evidence>
<gene>
    <name evidence="2" type="ORF">RBSWK_06302</name>
</gene>
<accession>L7C6G0</accession>
<feature type="transmembrane region" description="Helical" evidence="1">
    <location>
        <begin position="12"/>
        <end position="31"/>
    </location>
</feature>
<dbReference type="PATRIC" id="fig|993516.3.peg.6758"/>
<evidence type="ECO:0000313" key="3">
    <source>
        <dbReference type="Proteomes" id="UP000010959"/>
    </source>
</evidence>
<dbReference type="AlphaFoldDB" id="L7C6G0"/>
<name>L7C6G0_RHOBT</name>
<sequence length="71" mass="7669">MTAKVTVWINQVGSLVVTVWAVITLIITNNAKKRRSARRAAAPTDNLLTINMINAIKGNPMALVAVAKKIN</sequence>
<proteinExistence type="predicted"/>
<keyword evidence="1" id="KW-0812">Transmembrane</keyword>
<organism evidence="2 3">
    <name type="scientific">Rhodopirellula baltica SWK14</name>
    <dbReference type="NCBI Taxonomy" id="993516"/>
    <lineage>
        <taxon>Bacteria</taxon>
        <taxon>Pseudomonadati</taxon>
        <taxon>Planctomycetota</taxon>
        <taxon>Planctomycetia</taxon>
        <taxon>Pirellulales</taxon>
        <taxon>Pirellulaceae</taxon>
        <taxon>Rhodopirellula</taxon>
    </lineage>
</organism>
<dbReference type="Proteomes" id="UP000010959">
    <property type="component" value="Unassembled WGS sequence"/>
</dbReference>
<dbReference type="RefSeq" id="WP_007340739.1">
    <property type="nucleotide sequence ID" value="NZ_AMWG01000181.1"/>
</dbReference>